<feature type="coiled-coil region" evidence="1">
    <location>
        <begin position="102"/>
        <end position="168"/>
    </location>
</feature>
<evidence type="ECO:0000313" key="2">
    <source>
        <dbReference type="EMBL" id="CAD8127246.1"/>
    </source>
</evidence>
<gene>
    <name evidence="2" type="ORF">PSON_ATCC_30995.1.T1740053</name>
</gene>
<organism evidence="2 3">
    <name type="scientific">Paramecium sonneborni</name>
    <dbReference type="NCBI Taxonomy" id="65129"/>
    <lineage>
        <taxon>Eukaryota</taxon>
        <taxon>Sar</taxon>
        <taxon>Alveolata</taxon>
        <taxon>Ciliophora</taxon>
        <taxon>Intramacronucleata</taxon>
        <taxon>Oligohymenophorea</taxon>
        <taxon>Peniculida</taxon>
        <taxon>Parameciidae</taxon>
        <taxon>Paramecium</taxon>
    </lineage>
</organism>
<evidence type="ECO:0000313" key="3">
    <source>
        <dbReference type="Proteomes" id="UP000692954"/>
    </source>
</evidence>
<protein>
    <submittedName>
        <fullName evidence="2">Uncharacterized protein</fullName>
    </submittedName>
</protein>
<keyword evidence="1" id="KW-0175">Coiled coil</keyword>
<keyword evidence="3" id="KW-1185">Reference proteome</keyword>
<evidence type="ECO:0000256" key="1">
    <source>
        <dbReference type="SAM" id="Coils"/>
    </source>
</evidence>
<comment type="caution">
    <text evidence="2">The sequence shown here is derived from an EMBL/GenBank/DDBJ whole genome shotgun (WGS) entry which is preliminary data.</text>
</comment>
<dbReference type="AlphaFoldDB" id="A0A8S1RG19"/>
<name>A0A8S1RG19_9CILI</name>
<sequence>MSDNQIDTKIKLIQIDSINFDAEAFLSCIIYRCDIAQNLIQLLQLAIQNKFIDDHNNTYNLQILKICVVQYNYFQLIQGRNFLNEFQYKGMANQLKKIFIDEKEYKQQIESFKKKQNQKTNQLRQELKNNNNLCKQQQKDLGQEFKNIEQYLKEKNLKDLKFERLQNQLLTKQQINYDIYHYFFKIYYQSKWFKPQNQTIQSIKLQCYITQFLKLDSEYPIQFYQDQMLIFEKIKNDQPLDYYKNIIQQN</sequence>
<dbReference type="Proteomes" id="UP000692954">
    <property type="component" value="Unassembled WGS sequence"/>
</dbReference>
<dbReference type="EMBL" id="CAJJDN010000174">
    <property type="protein sequence ID" value="CAD8127246.1"/>
    <property type="molecule type" value="Genomic_DNA"/>
</dbReference>
<dbReference type="OrthoDB" id="304419at2759"/>
<reference evidence="2" key="1">
    <citation type="submission" date="2021-01" db="EMBL/GenBank/DDBJ databases">
        <authorList>
            <consortium name="Genoscope - CEA"/>
            <person name="William W."/>
        </authorList>
    </citation>
    <scope>NUCLEOTIDE SEQUENCE</scope>
</reference>
<proteinExistence type="predicted"/>
<accession>A0A8S1RG19</accession>